<accession>A0ACA9SN92</accession>
<evidence type="ECO:0000313" key="1">
    <source>
        <dbReference type="EMBL" id="CAG8844648.1"/>
    </source>
</evidence>
<reference evidence="1" key="1">
    <citation type="submission" date="2021-06" db="EMBL/GenBank/DDBJ databases">
        <authorList>
            <person name="Kallberg Y."/>
            <person name="Tangrot J."/>
            <person name="Rosling A."/>
        </authorList>
    </citation>
    <scope>NUCLEOTIDE SEQUENCE</scope>
    <source>
        <strain evidence="1">MA461A</strain>
    </source>
</reference>
<name>A0ACA9SN92_9GLOM</name>
<dbReference type="Proteomes" id="UP000789920">
    <property type="component" value="Unassembled WGS sequence"/>
</dbReference>
<sequence>MIKALNQDGNEKRVQSIVFSGHGGSFDINNDPHVFLIIDKQEALDYFFEWGGEEFTAVALTDNHIINQENFSQLRQFINSPTSYLYFTDEEINTHIDNYQNQRLDGGENNNPACQRFAEIYEDAQRLLEIEAA</sequence>
<keyword evidence="2" id="KW-1185">Reference proteome</keyword>
<dbReference type="EMBL" id="CAJVQC010143518">
    <property type="protein sequence ID" value="CAG8844648.1"/>
    <property type="molecule type" value="Genomic_DNA"/>
</dbReference>
<comment type="caution">
    <text evidence="1">The sequence shown here is derived from an EMBL/GenBank/DDBJ whole genome shotgun (WGS) entry which is preliminary data.</text>
</comment>
<evidence type="ECO:0000313" key="2">
    <source>
        <dbReference type="Proteomes" id="UP000789920"/>
    </source>
</evidence>
<organism evidence="1 2">
    <name type="scientific">Racocetra persica</name>
    <dbReference type="NCBI Taxonomy" id="160502"/>
    <lineage>
        <taxon>Eukaryota</taxon>
        <taxon>Fungi</taxon>
        <taxon>Fungi incertae sedis</taxon>
        <taxon>Mucoromycota</taxon>
        <taxon>Glomeromycotina</taxon>
        <taxon>Glomeromycetes</taxon>
        <taxon>Diversisporales</taxon>
        <taxon>Gigasporaceae</taxon>
        <taxon>Racocetra</taxon>
    </lineage>
</organism>
<proteinExistence type="predicted"/>
<protein>
    <submittedName>
        <fullName evidence="1">29004_t:CDS:1</fullName>
    </submittedName>
</protein>
<gene>
    <name evidence="1" type="ORF">RPERSI_LOCUS33302</name>
</gene>